<dbReference type="AlphaFoldDB" id="H2ERS7"/>
<evidence type="ECO:0000313" key="1">
    <source>
        <dbReference type="EMBL" id="AEY78094.1"/>
    </source>
</evidence>
<protein>
    <submittedName>
        <fullName evidence="1">Uncharacterized protein</fullName>
    </submittedName>
</protein>
<proteinExistence type="predicted"/>
<sequence>MHTGLIAFDVDLLALIVARTGQDTAKRFVAWLSHWGIAKHEHKNQFAK</sequence>
<organism evidence="1">
    <name type="scientific">Aliivibrio fischeri</name>
    <name type="common">Vibrio fischeri</name>
    <dbReference type="NCBI Taxonomy" id="668"/>
    <lineage>
        <taxon>Bacteria</taxon>
        <taxon>Pseudomonadati</taxon>
        <taxon>Pseudomonadota</taxon>
        <taxon>Gammaproteobacteria</taxon>
        <taxon>Vibrionales</taxon>
        <taxon>Vibrionaceae</taxon>
        <taxon>Aliivibrio</taxon>
    </lineage>
</organism>
<accession>H2ERS7</accession>
<geneLocation type="plasmid" evidence="1">
    <name>pCG103-32</name>
</geneLocation>
<dbReference type="EMBL" id="JQ031550">
    <property type="protein sequence ID" value="AEY78094.1"/>
    <property type="molecule type" value="Genomic_DNA"/>
</dbReference>
<keyword evidence="1" id="KW-0614">Plasmid</keyword>
<name>H2ERS7_ALIFS</name>
<reference evidence="1" key="1">
    <citation type="submission" date="2011-11" db="EMBL/GenBank/DDBJ databases">
        <authorList>
            <person name="Summers A.O."/>
            <person name="Wireman J."/>
            <person name="Williams L.E."/>
        </authorList>
    </citation>
    <scope>NUCLEOTIDE SEQUENCE</scope>
    <source>
        <strain evidence="1">CG103</strain>
        <plasmid evidence="1">pCG103-32</plasmid>
    </source>
</reference>